<dbReference type="EMBL" id="HACG01041520">
    <property type="protein sequence ID" value="CEK88385.1"/>
    <property type="molecule type" value="Transcribed_RNA"/>
</dbReference>
<gene>
    <name evidence="1" type="primary">ORF164999</name>
</gene>
<dbReference type="SUPFAM" id="SSF53098">
    <property type="entry name" value="Ribonuclease H-like"/>
    <property type="match status" value="1"/>
</dbReference>
<dbReference type="Gene3D" id="3.30.420.10">
    <property type="entry name" value="Ribonuclease H-like superfamily/Ribonuclease H"/>
    <property type="match status" value="1"/>
</dbReference>
<protein>
    <submittedName>
        <fullName evidence="1">Uncharacterized protein</fullName>
    </submittedName>
</protein>
<sequence>MEKLCFLSAISAVKSERNTKLSDLRSTVAQLAHDSESVVVQWIPSHCMIKGNEDTDRLAKEG</sequence>
<dbReference type="InterPro" id="IPR012337">
    <property type="entry name" value="RNaseH-like_sf"/>
</dbReference>
<evidence type="ECO:0000313" key="1">
    <source>
        <dbReference type="EMBL" id="CEK88385.1"/>
    </source>
</evidence>
<name>A0A0B7B8H7_9EUPU</name>
<proteinExistence type="predicted"/>
<dbReference type="GO" id="GO:0003676">
    <property type="term" value="F:nucleic acid binding"/>
    <property type="evidence" value="ECO:0007669"/>
    <property type="project" value="InterPro"/>
</dbReference>
<reference evidence="1" key="1">
    <citation type="submission" date="2014-12" db="EMBL/GenBank/DDBJ databases">
        <title>Insight into the proteome of Arion vulgaris.</title>
        <authorList>
            <person name="Aradska J."/>
            <person name="Bulat T."/>
            <person name="Smidak R."/>
            <person name="Sarate P."/>
            <person name="Gangsoo J."/>
            <person name="Sialana F."/>
            <person name="Bilban M."/>
            <person name="Lubec G."/>
        </authorList>
    </citation>
    <scope>NUCLEOTIDE SEQUENCE</scope>
    <source>
        <tissue evidence="1">Skin</tissue>
    </source>
</reference>
<feature type="non-terminal residue" evidence="1">
    <location>
        <position position="62"/>
    </location>
</feature>
<accession>A0A0B7B8H7</accession>
<dbReference type="InterPro" id="IPR036397">
    <property type="entry name" value="RNaseH_sf"/>
</dbReference>
<organism evidence="1">
    <name type="scientific">Arion vulgaris</name>
    <dbReference type="NCBI Taxonomy" id="1028688"/>
    <lineage>
        <taxon>Eukaryota</taxon>
        <taxon>Metazoa</taxon>
        <taxon>Spiralia</taxon>
        <taxon>Lophotrochozoa</taxon>
        <taxon>Mollusca</taxon>
        <taxon>Gastropoda</taxon>
        <taxon>Heterobranchia</taxon>
        <taxon>Euthyneura</taxon>
        <taxon>Panpulmonata</taxon>
        <taxon>Eupulmonata</taxon>
        <taxon>Stylommatophora</taxon>
        <taxon>Helicina</taxon>
        <taxon>Arionoidea</taxon>
        <taxon>Arionidae</taxon>
        <taxon>Arion</taxon>
    </lineage>
</organism>
<dbReference type="AlphaFoldDB" id="A0A0B7B8H7"/>